<protein>
    <recommendedName>
        <fullName evidence="16">Origin recognition complex subunit 1</fullName>
    </recommendedName>
</protein>
<dbReference type="Proteomes" id="UP001418222">
    <property type="component" value="Unassembled WGS sequence"/>
</dbReference>
<comment type="subunit">
    <text evidence="16">Component of the origin recognition complex (ORC) composed of at least ORC1, ORC2, ORC3, ORC4, ORC5 and ORC6. ORC is regulated in a cell-cycle and development dependent manner. It is sequentially assembled at the exit from anaphase of mitosis and disassembled as cells enter S phase. Binds unmodified and methylated histone H3.</text>
</comment>
<keyword evidence="5 16" id="KW-0547">Nucleotide-binding</keyword>
<dbReference type="Gene3D" id="3.30.40.10">
    <property type="entry name" value="Zinc/RING finger domain, C3HC4 (zinc finger)"/>
    <property type="match status" value="1"/>
</dbReference>
<dbReference type="Gene3D" id="3.40.50.300">
    <property type="entry name" value="P-loop containing nucleotide triphosphate hydrolases"/>
    <property type="match status" value="1"/>
</dbReference>
<evidence type="ECO:0000256" key="11">
    <source>
        <dbReference type="ARBA" id="ARBA00023125"/>
    </source>
</evidence>
<dbReference type="InterPro" id="IPR027417">
    <property type="entry name" value="P-loop_NTPase"/>
</dbReference>
<evidence type="ECO:0000259" key="18">
    <source>
        <dbReference type="PROSITE" id="PS50016"/>
    </source>
</evidence>
<evidence type="ECO:0000256" key="6">
    <source>
        <dbReference type="ARBA" id="ARBA00022771"/>
    </source>
</evidence>
<keyword evidence="14 16" id="KW-0539">Nucleus</keyword>
<dbReference type="InterPro" id="IPR003959">
    <property type="entry name" value="ATPase_AAA_core"/>
</dbReference>
<comment type="subcellular location">
    <subcellularLocation>
        <location evidence="1 16">Nucleus</location>
    </subcellularLocation>
</comment>
<dbReference type="EMBL" id="JBBWWQ010000017">
    <property type="protein sequence ID" value="KAK8923951.1"/>
    <property type="molecule type" value="Genomic_DNA"/>
</dbReference>
<evidence type="ECO:0000313" key="21">
    <source>
        <dbReference type="Proteomes" id="UP001418222"/>
    </source>
</evidence>
<dbReference type="GO" id="GO:0003688">
    <property type="term" value="F:DNA replication origin binding"/>
    <property type="evidence" value="ECO:0007669"/>
    <property type="project" value="TreeGrafter"/>
</dbReference>
<evidence type="ECO:0000256" key="9">
    <source>
        <dbReference type="ARBA" id="ARBA00022842"/>
    </source>
</evidence>
<dbReference type="CDD" id="cd00009">
    <property type="entry name" value="AAA"/>
    <property type="match status" value="1"/>
</dbReference>
<dbReference type="AlphaFoldDB" id="A0AAP0B2B8"/>
<dbReference type="Gene3D" id="1.10.8.60">
    <property type="match status" value="1"/>
</dbReference>
<keyword evidence="12" id="KW-0010">Activator</keyword>
<keyword evidence="8 16" id="KW-0067">ATP-binding</keyword>
<dbReference type="GO" id="GO:0016887">
    <property type="term" value="F:ATP hydrolysis activity"/>
    <property type="evidence" value="ECO:0007669"/>
    <property type="project" value="InterPro"/>
</dbReference>
<dbReference type="InterPro" id="IPR011011">
    <property type="entry name" value="Znf_FYVE_PHD"/>
</dbReference>
<evidence type="ECO:0000256" key="1">
    <source>
        <dbReference type="ARBA" id="ARBA00004123"/>
    </source>
</evidence>
<dbReference type="InterPro" id="IPR015163">
    <property type="entry name" value="Cdc6_C"/>
</dbReference>
<evidence type="ECO:0000256" key="14">
    <source>
        <dbReference type="ARBA" id="ARBA00023242"/>
    </source>
</evidence>
<dbReference type="Pfam" id="PF00004">
    <property type="entry name" value="AAA"/>
    <property type="match status" value="1"/>
</dbReference>
<feature type="region of interest" description="Disordered" evidence="17">
    <location>
        <begin position="1"/>
        <end position="108"/>
    </location>
</feature>
<evidence type="ECO:0000256" key="3">
    <source>
        <dbReference type="ARBA" id="ARBA00022705"/>
    </source>
</evidence>
<keyword evidence="13" id="KW-0804">Transcription</keyword>
<dbReference type="FunFam" id="3.30.40.10:FF:000691">
    <property type="entry name" value="Origin recognition complex subunit 1"/>
    <property type="match status" value="1"/>
</dbReference>
<dbReference type="InterPro" id="IPR001965">
    <property type="entry name" value="Znf_PHD"/>
</dbReference>
<evidence type="ECO:0000256" key="10">
    <source>
        <dbReference type="ARBA" id="ARBA00023015"/>
    </source>
</evidence>
<dbReference type="SMART" id="SM00382">
    <property type="entry name" value="AAA"/>
    <property type="match status" value="1"/>
</dbReference>
<keyword evidence="7" id="KW-0862">Zinc</keyword>
<keyword evidence="21" id="KW-1185">Reference proteome</keyword>
<dbReference type="GO" id="GO:0005524">
    <property type="term" value="F:ATP binding"/>
    <property type="evidence" value="ECO:0007669"/>
    <property type="project" value="UniProtKB-KW"/>
</dbReference>
<accession>A0AAP0B2B8</accession>
<evidence type="ECO:0000313" key="20">
    <source>
        <dbReference type="EMBL" id="KAK8923951.1"/>
    </source>
</evidence>
<dbReference type="InterPro" id="IPR043151">
    <property type="entry name" value="BAH_sf"/>
</dbReference>
<evidence type="ECO:0000256" key="13">
    <source>
        <dbReference type="ARBA" id="ARBA00023163"/>
    </source>
</evidence>
<dbReference type="Pfam" id="PF00628">
    <property type="entry name" value="PHD"/>
    <property type="match status" value="1"/>
</dbReference>
<dbReference type="GO" id="GO:0005664">
    <property type="term" value="C:nuclear origin of replication recognition complex"/>
    <property type="evidence" value="ECO:0007669"/>
    <property type="project" value="TreeGrafter"/>
</dbReference>
<keyword evidence="11 16" id="KW-0238">DNA-binding</keyword>
<dbReference type="InterPro" id="IPR050311">
    <property type="entry name" value="ORC1/CDC6"/>
</dbReference>
<keyword evidence="3 16" id="KW-0235">DNA replication</keyword>
<feature type="compositionally biased region" description="Basic residues" evidence="17">
    <location>
        <begin position="95"/>
        <end position="108"/>
    </location>
</feature>
<evidence type="ECO:0000256" key="4">
    <source>
        <dbReference type="ARBA" id="ARBA00022723"/>
    </source>
</evidence>
<evidence type="ECO:0000259" key="19">
    <source>
        <dbReference type="PROSITE" id="PS51038"/>
    </source>
</evidence>
<dbReference type="InterPro" id="IPR019786">
    <property type="entry name" value="Zinc_finger_PHD-type_CS"/>
</dbReference>
<dbReference type="Pfam" id="PF17872">
    <property type="entry name" value="AAA_lid_10"/>
    <property type="match status" value="1"/>
</dbReference>
<dbReference type="InterPro" id="IPR001025">
    <property type="entry name" value="BAH_dom"/>
</dbReference>
<feature type="region of interest" description="Disordered" evidence="17">
    <location>
        <begin position="334"/>
        <end position="354"/>
    </location>
</feature>
<keyword evidence="9" id="KW-0460">Magnesium</keyword>
<proteinExistence type="inferred from homology"/>
<dbReference type="SMART" id="SM00439">
    <property type="entry name" value="BAH"/>
    <property type="match status" value="1"/>
</dbReference>
<evidence type="ECO:0000256" key="16">
    <source>
        <dbReference type="RuleBase" id="RU365058"/>
    </source>
</evidence>
<dbReference type="InterPro" id="IPR041083">
    <property type="entry name" value="AAA_lid_10"/>
</dbReference>
<dbReference type="PROSITE" id="PS01359">
    <property type="entry name" value="ZF_PHD_1"/>
    <property type="match status" value="1"/>
</dbReference>
<dbReference type="GO" id="GO:0006270">
    <property type="term" value="P:DNA replication initiation"/>
    <property type="evidence" value="ECO:0007669"/>
    <property type="project" value="TreeGrafter"/>
</dbReference>
<dbReference type="FunFam" id="2.30.30.490:FF:000020">
    <property type="entry name" value="Origin recognition complex subunit 1"/>
    <property type="match status" value="1"/>
</dbReference>
<evidence type="ECO:0000256" key="7">
    <source>
        <dbReference type="ARBA" id="ARBA00022833"/>
    </source>
</evidence>
<dbReference type="GO" id="GO:0033314">
    <property type="term" value="P:mitotic DNA replication checkpoint signaling"/>
    <property type="evidence" value="ECO:0007669"/>
    <property type="project" value="TreeGrafter"/>
</dbReference>
<keyword evidence="6 15" id="KW-0863">Zinc-finger</keyword>
<dbReference type="SUPFAM" id="SSF57903">
    <property type="entry name" value="FYVE/PHD zinc finger"/>
    <property type="match status" value="1"/>
</dbReference>
<comment type="function">
    <text evidence="16">Component of the origin recognition complex (ORC) that binds origins of replication. DNA-binding is ATP-dependent, however specific DNA sequences that define origins of replication have not been identified so far. ORC is required to assemble the pre-replication complex necessary to initiate DNA replication.</text>
</comment>
<dbReference type="SUPFAM" id="SSF52540">
    <property type="entry name" value="P-loop containing nucleoside triphosphate hydrolases"/>
    <property type="match status" value="1"/>
</dbReference>
<sequence length="802" mass="91476">MYVTPERSMKKSSAKTPKSPICSPRTPGSVASRRSLRFSSSPQTPKSEKYKRNNEDSLENTGSSKKCRRSLLAPEKTPSKRPSVAPATPNPPESRKKRRHASLKAKKHDKKRCYYKKVVYDGVKFEVDDDVYVKRRECAESDEDDPEQEECRICFETGSSLMIECDDCLGGFHLRCLRPPLRKIPEGDWICEFCCAMKSGKKILLPTPPKGKKRQRTAREKLLSGDLWAARIERLWKEPNGTYWLKCCWYLIPEETTAGRQPHNLRRELYRTNHVSDIEMESVLRHCYVMKPREFGQANSEGDDVFYCEYEYDVHWHSFKRLVDVVDGENDEEAGIDEDWKYPNDPDCDTEDDSDFDDDTLGKFSSQDIPTHELAANSRRGRIFGLHKIGLKKIPEHIRLHKPTDLERAKSLLLLAALPKTLPCRTKEMEEITSFIKGAICKNHCLGRSLYIHGVPGTGKTMTVHTVLKNLRAEVDIGRMRAYNFVEVNGLKLASPENIYRVIYEALSGHRVGWKKALSILNERFSEGTKISKEENRPCILLVDELDLLLTRNQSVLYNIFDWPTKSDSKLIVIGIANTMDLPEKFLPRISSRMGIQRLCFGPYNHQQLKEIISSRLKGIDVFEEQAIEFASRKVAAMSGDARRALEICRRAAEAADYRLNQTSLSSKSSTEGKHLVGMDDVESAIHEVFQAPHIQIMKTSSRLSKIMLAAMVHELYRSGLGEVIFQKLATTICSICSSNREVPPGWDTLMKVGCKLGECRIILSEEGAKHRLQKLQLNFPSEDVTFALKDCSEIPWLSKYI</sequence>
<evidence type="ECO:0000256" key="8">
    <source>
        <dbReference type="ARBA" id="ARBA00022840"/>
    </source>
</evidence>
<evidence type="ECO:0000256" key="2">
    <source>
        <dbReference type="ARBA" id="ARBA00008398"/>
    </source>
</evidence>
<dbReference type="PROSITE" id="PS50016">
    <property type="entry name" value="ZF_PHD_2"/>
    <property type="match status" value="1"/>
</dbReference>
<keyword evidence="10" id="KW-0805">Transcription regulation</keyword>
<evidence type="ECO:0000256" key="12">
    <source>
        <dbReference type="ARBA" id="ARBA00023159"/>
    </source>
</evidence>
<dbReference type="FunFam" id="3.40.50.300:FF:000199">
    <property type="entry name" value="Origin recognition complex subunit 1"/>
    <property type="match status" value="1"/>
</dbReference>
<dbReference type="Pfam" id="PF01426">
    <property type="entry name" value="BAH"/>
    <property type="match status" value="1"/>
</dbReference>
<dbReference type="GO" id="GO:0008270">
    <property type="term" value="F:zinc ion binding"/>
    <property type="evidence" value="ECO:0007669"/>
    <property type="project" value="UniProtKB-KW"/>
</dbReference>
<comment type="caution">
    <text evidence="20">The sequence shown here is derived from an EMBL/GenBank/DDBJ whole genome shotgun (WGS) entry which is preliminary data.</text>
</comment>
<dbReference type="InterPro" id="IPR003593">
    <property type="entry name" value="AAA+_ATPase"/>
</dbReference>
<feature type="domain" description="PHD-type" evidence="18">
    <location>
        <begin position="148"/>
        <end position="197"/>
    </location>
</feature>
<dbReference type="Pfam" id="PF09079">
    <property type="entry name" value="WHD_Cdc6"/>
    <property type="match status" value="1"/>
</dbReference>
<dbReference type="Gene3D" id="2.30.30.490">
    <property type="match status" value="2"/>
</dbReference>
<dbReference type="InterPro" id="IPR013083">
    <property type="entry name" value="Znf_RING/FYVE/PHD"/>
</dbReference>
<evidence type="ECO:0000256" key="17">
    <source>
        <dbReference type="SAM" id="MobiDB-lite"/>
    </source>
</evidence>
<keyword evidence="4" id="KW-0479">Metal-binding</keyword>
<reference evidence="20 21" key="1">
    <citation type="journal article" date="2022" name="Nat. Plants">
        <title>Genomes of leafy and leafless Platanthera orchids illuminate the evolution of mycoheterotrophy.</title>
        <authorList>
            <person name="Li M.H."/>
            <person name="Liu K.W."/>
            <person name="Li Z."/>
            <person name="Lu H.C."/>
            <person name="Ye Q.L."/>
            <person name="Zhang D."/>
            <person name="Wang J.Y."/>
            <person name="Li Y.F."/>
            <person name="Zhong Z.M."/>
            <person name="Liu X."/>
            <person name="Yu X."/>
            <person name="Liu D.K."/>
            <person name="Tu X.D."/>
            <person name="Liu B."/>
            <person name="Hao Y."/>
            <person name="Liao X.Y."/>
            <person name="Jiang Y.T."/>
            <person name="Sun W.H."/>
            <person name="Chen J."/>
            <person name="Chen Y.Q."/>
            <person name="Ai Y."/>
            <person name="Zhai J.W."/>
            <person name="Wu S.S."/>
            <person name="Zhou Z."/>
            <person name="Hsiao Y.Y."/>
            <person name="Wu W.L."/>
            <person name="Chen Y.Y."/>
            <person name="Lin Y.F."/>
            <person name="Hsu J.L."/>
            <person name="Li C.Y."/>
            <person name="Wang Z.W."/>
            <person name="Zhao X."/>
            <person name="Zhong W.Y."/>
            <person name="Ma X.K."/>
            <person name="Ma L."/>
            <person name="Huang J."/>
            <person name="Chen G.Z."/>
            <person name="Huang M.Z."/>
            <person name="Huang L."/>
            <person name="Peng D.H."/>
            <person name="Luo Y.B."/>
            <person name="Zou S.Q."/>
            <person name="Chen S.P."/>
            <person name="Lan S."/>
            <person name="Tsai W.C."/>
            <person name="Van de Peer Y."/>
            <person name="Liu Z.J."/>
        </authorList>
    </citation>
    <scope>NUCLEOTIDE SEQUENCE [LARGE SCALE GENOMIC DNA]</scope>
    <source>
        <strain evidence="20">Lor287</strain>
    </source>
</reference>
<feature type="compositionally biased region" description="Basic and acidic residues" evidence="17">
    <location>
        <begin position="46"/>
        <end position="55"/>
    </location>
</feature>
<evidence type="ECO:0000256" key="15">
    <source>
        <dbReference type="PROSITE-ProRule" id="PRU00146"/>
    </source>
</evidence>
<name>A0AAP0B2B8_9ASPA</name>
<feature type="domain" description="BAH" evidence="19">
    <location>
        <begin position="195"/>
        <end position="323"/>
    </location>
</feature>
<dbReference type="GO" id="GO:0010385">
    <property type="term" value="F:double-stranded methylated DNA binding"/>
    <property type="evidence" value="ECO:0007669"/>
    <property type="project" value="UniProtKB-ARBA"/>
</dbReference>
<dbReference type="FunFam" id="1.10.8.60:FF:000082">
    <property type="entry name" value="Origin recognition complex subunit 1"/>
    <property type="match status" value="1"/>
</dbReference>
<gene>
    <name evidence="20" type="primary">ATXR5</name>
    <name evidence="20" type="ORF">KSP39_PZI019780</name>
</gene>
<dbReference type="PANTHER" id="PTHR10763">
    <property type="entry name" value="CELL DIVISION CONTROL PROTEIN 6-RELATED"/>
    <property type="match status" value="1"/>
</dbReference>
<dbReference type="PROSITE" id="PS51038">
    <property type="entry name" value="BAH"/>
    <property type="match status" value="1"/>
</dbReference>
<organism evidence="20 21">
    <name type="scientific">Platanthera zijinensis</name>
    <dbReference type="NCBI Taxonomy" id="2320716"/>
    <lineage>
        <taxon>Eukaryota</taxon>
        <taxon>Viridiplantae</taxon>
        <taxon>Streptophyta</taxon>
        <taxon>Embryophyta</taxon>
        <taxon>Tracheophyta</taxon>
        <taxon>Spermatophyta</taxon>
        <taxon>Magnoliopsida</taxon>
        <taxon>Liliopsida</taxon>
        <taxon>Asparagales</taxon>
        <taxon>Orchidaceae</taxon>
        <taxon>Orchidoideae</taxon>
        <taxon>Orchideae</taxon>
        <taxon>Orchidinae</taxon>
        <taxon>Platanthera</taxon>
    </lineage>
</organism>
<dbReference type="PANTHER" id="PTHR10763:SF23">
    <property type="entry name" value="ORIGIN RECOGNITION COMPLEX SUBUNIT 1"/>
    <property type="match status" value="1"/>
</dbReference>
<comment type="similarity">
    <text evidence="2 16">Belongs to the ORC1 family.</text>
</comment>
<dbReference type="GO" id="GO:0006355">
    <property type="term" value="P:regulation of DNA-templated transcription"/>
    <property type="evidence" value="ECO:0007669"/>
    <property type="project" value="UniProtKB-ARBA"/>
</dbReference>
<evidence type="ECO:0000256" key="5">
    <source>
        <dbReference type="ARBA" id="ARBA00022741"/>
    </source>
</evidence>
<dbReference type="GO" id="GO:0003682">
    <property type="term" value="F:chromatin binding"/>
    <property type="evidence" value="ECO:0007669"/>
    <property type="project" value="InterPro"/>
</dbReference>
<dbReference type="SMART" id="SM00249">
    <property type="entry name" value="PHD"/>
    <property type="match status" value="1"/>
</dbReference>
<dbReference type="InterPro" id="IPR019787">
    <property type="entry name" value="Znf_PHD-finger"/>
</dbReference>